<dbReference type="Proteomes" id="UP000095766">
    <property type="component" value="Unassembled WGS sequence"/>
</dbReference>
<reference evidence="1 2" key="1">
    <citation type="submission" date="2015-09" db="EMBL/GenBank/DDBJ databases">
        <authorList>
            <consortium name="Pathogen Informatics"/>
        </authorList>
    </citation>
    <scope>NUCLEOTIDE SEQUENCE [LARGE SCALE GENOMIC DNA]</scope>
    <source>
        <strain evidence="1 2">2789STDY5834898</strain>
    </source>
</reference>
<dbReference type="AlphaFoldDB" id="A0A174S1D4"/>
<evidence type="ECO:0000313" key="2">
    <source>
        <dbReference type="Proteomes" id="UP000095766"/>
    </source>
</evidence>
<accession>A0A174S1D4</accession>
<gene>
    <name evidence="1" type="ORF">ERS852510_02590</name>
</gene>
<organism evidence="1 2">
    <name type="scientific">Bacteroides uniformis</name>
    <dbReference type="NCBI Taxonomy" id="820"/>
    <lineage>
        <taxon>Bacteria</taxon>
        <taxon>Pseudomonadati</taxon>
        <taxon>Bacteroidota</taxon>
        <taxon>Bacteroidia</taxon>
        <taxon>Bacteroidales</taxon>
        <taxon>Bacteroidaceae</taxon>
        <taxon>Bacteroides</taxon>
    </lineage>
</organism>
<sequence>MTEGITYDFKSILEDINLVLVDLMVQLDYIER</sequence>
<name>A0A174S1D4_BACUN</name>
<dbReference type="EMBL" id="CZAO01000012">
    <property type="protein sequence ID" value="CUP89428.1"/>
    <property type="molecule type" value="Genomic_DNA"/>
</dbReference>
<protein>
    <submittedName>
        <fullName evidence="1">Uncharacterized protein</fullName>
    </submittedName>
</protein>
<proteinExistence type="predicted"/>
<evidence type="ECO:0000313" key="1">
    <source>
        <dbReference type="EMBL" id="CUP89428.1"/>
    </source>
</evidence>